<dbReference type="EMBL" id="CM009301">
    <property type="protein sequence ID" value="RQO98305.1"/>
    <property type="molecule type" value="Genomic_DNA"/>
</dbReference>
<dbReference type="Proteomes" id="UP000006729">
    <property type="component" value="Chromosome 12"/>
</dbReference>
<organism evidence="1 2">
    <name type="scientific">Populus trichocarpa</name>
    <name type="common">Western balsam poplar</name>
    <name type="synonym">Populus balsamifera subsp. trichocarpa</name>
    <dbReference type="NCBI Taxonomy" id="3694"/>
    <lineage>
        <taxon>Eukaryota</taxon>
        <taxon>Viridiplantae</taxon>
        <taxon>Streptophyta</taxon>
        <taxon>Embryophyta</taxon>
        <taxon>Tracheophyta</taxon>
        <taxon>Spermatophyta</taxon>
        <taxon>Magnoliopsida</taxon>
        <taxon>eudicotyledons</taxon>
        <taxon>Gunneridae</taxon>
        <taxon>Pentapetalae</taxon>
        <taxon>rosids</taxon>
        <taxon>fabids</taxon>
        <taxon>Malpighiales</taxon>
        <taxon>Salicaceae</taxon>
        <taxon>Saliceae</taxon>
        <taxon>Populus</taxon>
    </lineage>
</organism>
<protein>
    <submittedName>
        <fullName evidence="1">Uncharacterized protein</fullName>
    </submittedName>
</protein>
<accession>A0A3N7FWD4</accession>
<name>A0A3N7FWD4_POPTR</name>
<keyword evidence="2" id="KW-1185">Reference proteome</keyword>
<gene>
    <name evidence="1" type="ORF">POPTR_012G049401</name>
</gene>
<sequence>MEIQMERRKIPSLEDIHFHVAPRLDFGQHRPGIALLLNKGDVVYSRVV</sequence>
<dbReference type="InParanoid" id="A0A3N7FWD4"/>
<dbReference type="AlphaFoldDB" id="A0A3N7FWD4"/>
<evidence type="ECO:0000313" key="1">
    <source>
        <dbReference type="EMBL" id="RQO98305.1"/>
    </source>
</evidence>
<proteinExistence type="predicted"/>
<evidence type="ECO:0000313" key="2">
    <source>
        <dbReference type="Proteomes" id="UP000006729"/>
    </source>
</evidence>
<reference evidence="1 2" key="1">
    <citation type="journal article" date="2006" name="Science">
        <title>The genome of black cottonwood, Populus trichocarpa (Torr. &amp; Gray).</title>
        <authorList>
            <person name="Tuskan G.A."/>
            <person name="Difazio S."/>
            <person name="Jansson S."/>
            <person name="Bohlmann J."/>
            <person name="Grigoriev I."/>
            <person name="Hellsten U."/>
            <person name="Putnam N."/>
            <person name="Ralph S."/>
            <person name="Rombauts S."/>
            <person name="Salamov A."/>
            <person name="Schein J."/>
            <person name="Sterck L."/>
            <person name="Aerts A."/>
            <person name="Bhalerao R.R."/>
            <person name="Bhalerao R.P."/>
            <person name="Blaudez D."/>
            <person name="Boerjan W."/>
            <person name="Brun A."/>
            <person name="Brunner A."/>
            <person name="Busov V."/>
            <person name="Campbell M."/>
            <person name="Carlson J."/>
            <person name="Chalot M."/>
            <person name="Chapman J."/>
            <person name="Chen G.L."/>
            <person name="Cooper D."/>
            <person name="Coutinho P.M."/>
            <person name="Couturier J."/>
            <person name="Covert S."/>
            <person name="Cronk Q."/>
            <person name="Cunningham R."/>
            <person name="Davis J."/>
            <person name="Degroeve S."/>
            <person name="Dejardin A."/>
            <person name="Depamphilis C."/>
            <person name="Detter J."/>
            <person name="Dirks B."/>
            <person name="Dubchak I."/>
            <person name="Duplessis S."/>
            <person name="Ehlting J."/>
            <person name="Ellis B."/>
            <person name="Gendler K."/>
            <person name="Goodstein D."/>
            <person name="Gribskov M."/>
            <person name="Grimwood J."/>
            <person name="Groover A."/>
            <person name="Gunter L."/>
            <person name="Hamberger B."/>
            <person name="Heinze B."/>
            <person name="Helariutta Y."/>
            <person name="Henrissat B."/>
            <person name="Holligan D."/>
            <person name="Holt R."/>
            <person name="Huang W."/>
            <person name="Islam-Faridi N."/>
            <person name="Jones S."/>
            <person name="Jones-Rhoades M."/>
            <person name="Jorgensen R."/>
            <person name="Joshi C."/>
            <person name="Kangasjarvi J."/>
            <person name="Karlsson J."/>
            <person name="Kelleher C."/>
            <person name="Kirkpatrick R."/>
            <person name="Kirst M."/>
            <person name="Kohler A."/>
            <person name="Kalluri U."/>
            <person name="Larimer F."/>
            <person name="Leebens-Mack J."/>
            <person name="Leple J.C."/>
            <person name="Locascio P."/>
            <person name="Lou Y."/>
            <person name="Lucas S."/>
            <person name="Martin F."/>
            <person name="Montanini B."/>
            <person name="Napoli C."/>
            <person name="Nelson D.R."/>
            <person name="Nelson C."/>
            <person name="Nieminen K."/>
            <person name="Nilsson O."/>
            <person name="Pereda V."/>
            <person name="Peter G."/>
            <person name="Philippe R."/>
            <person name="Pilate G."/>
            <person name="Poliakov A."/>
            <person name="Razumovskaya J."/>
            <person name="Richardson P."/>
            <person name="Rinaldi C."/>
            <person name="Ritland K."/>
            <person name="Rouze P."/>
            <person name="Ryaboy D."/>
            <person name="Schmutz J."/>
            <person name="Schrader J."/>
            <person name="Segerman B."/>
            <person name="Shin H."/>
            <person name="Siddiqui A."/>
            <person name="Sterky F."/>
            <person name="Terry A."/>
            <person name="Tsai C.J."/>
            <person name="Uberbacher E."/>
            <person name="Unneberg P."/>
            <person name="Vahala J."/>
            <person name="Wall K."/>
            <person name="Wessler S."/>
            <person name="Yang G."/>
            <person name="Yin T."/>
            <person name="Douglas C."/>
            <person name="Marra M."/>
            <person name="Sandberg G."/>
            <person name="Van de Peer Y."/>
            <person name="Rokhsar D."/>
        </authorList>
    </citation>
    <scope>NUCLEOTIDE SEQUENCE [LARGE SCALE GENOMIC DNA]</scope>
    <source>
        <strain evidence="2">cv. Nisqually</strain>
    </source>
</reference>